<feature type="transmembrane region" description="Helical" evidence="2">
    <location>
        <begin position="210"/>
        <end position="229"/>
    </location>
</feature>
<keyword evidence="2" id="KW-0812">Transmembrane</keyword>
<feature type="domain" description="EamA" evidence="3">
    <location>
        <begin position="152"/>
        <end position="278"/>
    </location>
</feature>
<dbReference type="AlphaFoldDB" id="A0A1M4URB4"/>
<organism evidence="4 5">
    <name type="scientific">Lactonifactor longoviformis DSM 17459</name>
    <dbReference type="NCBI Taxonomy" id="1122155"/>
    <lineage>
        <taxon>Bacteria</taxon>
        <taxon>Bacillati</taxon>
        <taxon>Bacillota</taxon>
        <taxon>Clostridia</taxon>
        <taxon>Eubacteriales</taxon>
        <taxon>Clostridiaceae</taxon>
        <taxon>Lactonifactor</taxon>
    </lineage>
</organism>
<dbReference type="InterPro" id="IPR037185">
    <property type="entry name" value="EmrE-like"/>
</dbReference>
<feature type="transmembrane region" description="Helical" evidence="2">
    <location>
        <begin position="178"/>
        <end position="198"/>
    </location>
</feature>
<feature type="domain" description="EamA" evidence="3">
    <location>
        <begin position="15"/>
        <end position="139"/>
    </location>
</feature>
<proteinExistence type="inferred from homology"/>
<name>A0A1M4URB4_9CLOT</name>
<keyword evidence="5" id="KW-1185">Reference proteome</keyword>
<evidence type="ECO:0000313" key="4">
    <source>
        <dbReference type="EMBL" id="SHE59234.1"/>
    </source>
</evidence>
<feature type="transmembrane region" description="Helical" evidence="2">
    <location>
        <begin position="151"/>
        <end position="171"/>
    </location>
</feature>
<comment type="similarity">
    <text evidence="1">Belongs to the EamA transporter family.</text>
</comment>
<feature type="transmembrane region" description="Helical" evidence="2">
    <location>
        <begin position="236"/>
        <end position="256"/>
    </location>
</feature>
<evidence type="ECO:0000256" key="2">
    <source>
        <dbReference type="SAM" id="Phobius"/>
    </source>
</evidence>
<keyword evidence="2" id="KW-0472">Membrane</keyword>
<feature type="transmembrane region" description="Helical" evidence="2">
    <location>
        <begin position="70"/>
        <end position="88"/>
    </location>
</feature>
<feature type="transmembrane region" description="Helical" evidence="2">
    <location>
        <begin position="262"/>
        <end position="282"/>
    </location>
</feature>
<reference evidence="4 5" key="1">
    <citation type="submission" date="2016-11" db="EMBL/GenBank/DDBJ databases">
        <authorList>
            <person name="Jaros S."/>
            <person name="Januszkiewicz K."/>
            <person name="Wedrychowicz H."/>
        </authorList>
    </citation>
    <scope>NUCLEOTIDE SEQUENCE [LARGE SCALE GENOMIC DNA]</scope>
    <source>
        <strain evidence="4 5">DSM 17459</strain>
    </source>
</reference>
<protein>
    <submittedName>
        <fullName evidence="4">Permease of the drug/metabolite transporter (DMT) superfamily</fullName>
    </submittedName>
</protein>
<dbReference type="PANTHER" id="PTHR22911">
    <property type="entry name" value="ACYL-MALONYL CONDENSING ENZYME-RELATED"/>
    <property type="match status" value="1"/>
</dbReference>
<feature type="transmembrane region" description="Helical" evidence="2">
    <location>
        <begin position="94"/>
        <end position="116"/>
    </location>
</feature>
<dbReference type="GO" id="GO:0016020">
    <property type="term" value="C:membrane"/>
    <property type="evidence" value="ECO:0007669"/>
    <property type="project" value="InterPro"/>
</dbReference>
<dbReference type="InterPro" id="IPR000620">
    <property type="entry name" value="EamA_dom"/>
</dbReference>
<dbReference type="Pfam" id="PF00892">
    <property type="entry name" value="EamA"/>
    <property type="match status" value="2"/>
</dbReference>
<evidence type="ECO:0000259" key="3">
    <source>
        <dbReference type="Pfam" id="PF00892"/>
    </source>
</evidence>
<dbReference type="EMBL" id="FQVI01000003">
    <property type="protein sequence ID" value="SHE59234.1"/>
    <property type="molecule type" value="Genomic_DNA"/>
</dbReference>
<dbReference type="Proteomes" id="UP000184245">
    <property type="component" value="Unassembled WGS sequence"/>
</dbReference>
<gene>
    <name evidence="4" type="ORF">SAMN02745158_00944</name>
</gene>
<dbReference type="PANTHER" id="PTHR22911:SF79">
    <property type="entry name" value="MOBA-LIKE NTP TRANSFERASE DOMAIN-CONTAINING PROTEIN"/>
    <property type="match status" value="1"/>
</dbReference>
<sequence length="293" mass="32436">MILMNGKLSMRHKAMGALIICALLWSTSGFALKSVTTLDSMRVSGYRCLIAAVFLILVQGKPRIEKKNKWFWTGCVAYAVASYLIVQANALTTAANAIILQYIAPVFVCVFSVIFLHEKMRRSNFVVIGAVLIGLILFFQESLSVNMAHTVGNIVAVMVGFVMALQAISVCQVQNVKVVRSVVMLGSLLNFILCLPFMQHTPAPLSDYLWILFLGIFQLGLSYSIYSWAVNYLSPLEVILIPAIEPLANPVLTLLIRGEKMTMNTIAGGIIVVGSITVWSFWKEIRRKDKRVA</sequence>
<accession>A0A1M4URB4</accession>
<dbReference type="SUPFAM" id="SSF103481">
    <property type="entry name" value="Multidrug resistance efflux transporter EmrE"/>
    <property type="match status" value="2"/>
</dbReference>
<evidence type="ECO:0000313" key="5">
    <source>
        <dbReference type="Proteomes" id="UP000184245"/>
    </source>
</evidence>
<evidence type="ECO:0000256" key="1">
    <source>
        <dbReference type="ARBA" id="ARBA00007362"/>
    </source>
</evidence>
<dbReference type="STRING" id="1122155.SAMN02745158_00944"/>
<keyword evidence="2" id="KW-1133">Transmembrane helix</keyword>
<feature type="transmembrane region" description="Helical" evidence="2">
    <location>
        <begin position="123"/>
        <end position="139"/>
    </location>
</feature>